<dbReference type="RefSeq" id="WP_124151277.1">
    <property type="nucleotide sequence ID" value="NZ_RQIS01000007.1"/>
</dbReference>
<reference evidence="1 2" key="1">
    <citation type="submission" date="2018-11" db="EMBL/GenBank/DDBJ databases">
        <title>Paraburkholderia sp. DHOA04, isolated from soil.</title>
        <authorList>
            <person name="Gao Z.-H."/>
            <person name="Qiu L.-H."/>
            <person name="Fu J.-C."/>
        </authorList>
    </citation>
    <scope>NUCLEOTIDE SEQUENCE [LARGE SCALE GENOMIC DNA]</scope>
    <source>
        <strain evidence="1 2">DHOA04</strain>
    </source>
</reference>
<keyword evidence="2" id="KW-1185">Reference proteome</keyword>
<comment type="caution">
    <text evidence="1">The sequence shown here is derived from an EMBL/GenBank/DDBJ whole genome shotgun (WGS) entry which is preliminary data.</text>
</comment>
<organism evidence="1 2">
    <name type="scientific">Paraburkholderia dinghuensis</name>
    <dbReference type="NCBI Taxonomy" id="2305225"/>
    <lineage>
        <taxon>Bacteria</taxon>
        <taxon>Pseudomonadati</taxon>
        <taxon>Pseudomonadota</taxon>
        <taxon>Betaproteobacteria</taxon>
        <taxon>Burkholderiales</taxon>
        <taxon>Burkholderiaceae</taxon>
        <taxon>Paraburkholderia</taxon>
    </lineage>
</organism>
<evidence type="ECO:0000313" key="2">
    <source>
        <dbReference type="Proteomes" id="UP000272778"/>
    </source>
</evidence>
<sequence>MKKLTTVDNGVLVESMPLIGRIQHCIKRAQTLQQQGDETAAMALGCAAESVLSALITGDLRNQFMVLPESVRSFYEVVQDNA</sequence>
<evidence type="ECO:0000313" key="1">
    <source>
        <dbReference type="EMBL" id="RQH06600.1"/>
    </source>
</evidence>
<gene>
    <name evidence="1" type="ORF">D1Y85_12065</name>
</gene>
<dbReference type="Proteomes" id="UP000272778">
    <property type="component" value="Unassembled WGS sequence"/>
</dbReference>
<protein>
    <submittedName>
        <fullName evidence="1">Uncharacterized protein</fullName>
    </submittedName>
</protein>
<proteinExistence type="predicted"/>
<name>A0A3N6PW86_9BURK</name>
<dbReference type="EMBL" id="RQIS01000007">
    <property type="protein sequence ID" value="RQH06600.1"/>
    <property type="molecule type" value="Genomic_DNA"/>
</dbReference>
<accession>A0A3N6PW86</accession>
<dbReference type="AlphaFoldDB" id="A0A3N6PW86"/>